<protein>
    <recommendedName>
        <fullName evidence="4">Tafazzin</fullName>
    </recommendedName>
</protein>
<comment type="caution">
    <text evidence="2">The sequence shown here is derived from an EMBL/GenBank/DDBJ whole genome shotgun (WGS) entry which is preliminary data.</text>
</comment>
<feature type="compositionally biased region" description="Polar residues" evidence="1">
    <location>
        <begin position="54"/>
        <end position="69"/>
    </location>
</feature>
<proteinExistence type="predicted"/>
<evidence type="ECO:0000313" key="2">
    <source>
        <dbReference type="EMBL" id="KAJ5089653.1"/>
    </source>
</evidence>
<name>A0A9W9K1I5_9EURO</name>
<organism evidence="2 3">
    <name type="scientific">Penicillium argentinense</name>
    <dbReference type="NCBI Taxonomy" id="1131581"/>
    <lineage>
        <taxon>Eukaryota</taxon>
        <taxon>Fungi</taxon>
        <taxon>Dikarya</taxon>
        <taxon>Ascomycota</taxon>
        <taxon>Pezizomycotina</taxon>
        <taxon>Eurotiomycetes</taxon>
        <taxon>Eurotiomycetidae</taxon>
        <taxon>Eurotiales</taxon>
        <taxon>Aspergillaceae</taxon>
        <taxon>Penicillium</taxon>
    </lineage>
</organism>
<feature type="compositionally biased region" description="Pro residues" evidence="1">
    <location>
        <begin position="102"/>
        <end position="111"/>
    </location>
</feature>
<evidence type="ECO:0000256" key="1">
    <source>
        <dbReference type="SAM" id="MobiDB-lite"/>
    </source>
</evidence>
<accession>A0A9W9K1I5</accession>
<evidence type="ECO:0000313" key="3">
    <source>
        <dbReference type="Proteomes" id="UP001149074"/>
    </source>
</evidence>
<reference evidence="2" key="1">
    <citation type="submission" date="2022-11" db="EMBL/GenBank/DDBJ databases">
        <authorList>
            <person name="Petersen C."/>
        </authorList>
    </citation>
    <scope>NUCLEOTIDE SEQUENCE</scope>
    <source>
        <strain evidence="2">IBT 30761</strain>
    </source>
</reference>
<reference evidence="2" key="2">
    <citation type="journal article" date="2023" name="IMA Fungus">
        <title>Comparative genomic study of the Penicillium genus elucidates a diverse pangenome and 15 lateral gene transfer events.</title>
        <authorList>
            <person name="Petersen C."/>
            <person name="Sorensen T."/>
            <person name="Nielsen M.R."/>
            <person name="Sondergaard T.E."/>
            <person name="Sorensen J.L."/>
            <person name="Fitzpatrick D.A."/>
            <person name="Frisvad J.C."/>
            <person name="Nielsen K.L."/>
        </authorList>
    </citation>
    <scope>NUCLEOTIDE SEQUENCE</scope>
    <source>
        <strain evidence="2">IBT 30761</strain>
    </source>
</reference>
<feature type="compositionally biased region" description="Acidic residues" evidence="1">
    <location>
        <begin position="287"/>
        <end position="298"/>
    </location>
</feature>
<feature type="compositionally biased region" description="Polar residues" evidence="1">
    <location>
        <begin position="13"/>
        <end position="29"/>
    </location>
</feature>
<evidence type="ECO:0008006" key="4">
    <source>
        <dbReference type="Google" id="ProtNLM"/>
    </source>
</evidence>
<dbReference type="EMBL" id="JAPQKI010000009">
    <property type="protein sequence ID" value="KAJ5089653.1"/>
    <property type="molecule type" value="Genomic_DNA"/>
</dbReference>
<dbReference type="SUPFAM" id="SSF52047">
    <property type="entry name" value="RNI-like"/>
    <property type="match status" value="1"/>
</dbReference>
<dbReference type="OrthoDB" id="193467at2759"/>
<feature type="compositionally biased region" description="Low complexity" evidence="1">
    <location>
        <begin position="299"/>
        <end position="308"/>
    </location>
</feature>
<keyword evidence="3" id="KW-1185">Reference proteome</keyword>
<dbReference type="Proteomes" id="UP001149074">
    <property type="component" value="Unassembled WGS sequence"/>
</dbReference>
<gene>
    <name evidence="2" type="ORF">N7532_008337</name>
</gene>
<dbReference type="RefSeq" id="XP_056471635.1">
    <property type="nucleotide sequence ID" value="XM_056620829.1"/>
</dbReference>
<feature type="region of interest" description="Disordered" evidence="1">
    <location>
        <begin position="271"/>
        <end position="308"/>
    </location>
</feature>
<dbReference type="AlphaFoldDB" id="A0A9W9K1I5"/>
<feature type="region of interest" description="Disordered" evidence="1">
    <location>
        <begin position="1"/>
        <end position="126"/>
    </location>
</feature>
<sequence length="576" mass="64403">MPKKQKRTFIFKPSSTPHHSLGPSSVRQDVQTRRDTAFATDSSVNGLISHLRRTQVTGETPPNSRSFVSPRSVHPSIRNVLQIPESPSPQQRRTVFGSRPVRPVPGPPPPQSWLSGESDGAPAPAQYDTWDDGQCYGKVIDRLDMLPGATFPSDRSLMHTILVSMASRWTWHLEYDGIFLAQLPTHIKQLLLSYVAIYSHNSEQGARMKGLKPLFLTNAETPGVEHGSTGALDDNTAVDGSVTRLDLNHALGRWITLKELSHELFLSPKQAASASKTESEAVPASWDQEEDSEHEDDSATLAHSSSASTIPKSIRHGLRFTNLRYLSLARPDPQAANWNTLLHLMSRLPTITHLSLAHWPLPTRTPNATKATIVMPGNLELRYSYLGDTTHATTENCWAEAAGVLRQLSHSTYCLKWLDLEGCNDWIPALTWTGNNPDGDPYPPGSNGPAWTGAWRDVEWINLGPGFESPKHEEWVSRVSKSESQLRARWEHSQDGPLFGLVSSMHASEQSPPSAKELWDLERVRITMRFDKKCKIWRNAVLEGQRVLREIQDLRVKAKGKWIEGYITTEDVSRVF</sequence>
<dbReference type="GeneID" id="81359808"/>